<evidence type="ECO:0000259" key="1">
    <source>
        <dbReference type="Pfam" id="PF13088"/>
    </source>
</evidence>
<dbReference type="STRING" id="1232681.ADIS_4096"/>
<dbReference type="Pfam" id="PF13088">
    <property type="entry name" value="BNR_2"/>
    <property type="match status" value="1"/>
</dbReference>
<proteinExistence type="predicted"/>
<dbReference type="InterPro" id="IPR036278">
    <property type="entry name" value="Sialidase_sf"/>
</dbReference>
<name>R7ZMT4_9BACT</name>
<dbReference type="OrthoDB" id="41724at2"/>
<keyword evidence="3" id="KW-1185">Reference proteome</keyword>
<organism evidence="2 3">
    <name type="scientific">Lunatimonas lonarensis</name>
    <dbReference type="NCBI Taxonomy" id="1232681"/>
    <lineage>
        <taxon>Bacteria</taxon>
        <taxon>Pseudomonadati</taxon>
        <taxon>Bacteroidota</taxon>
        <taxon>Cytophagia</taxon>
        <taxon>Cytophagales</taxon>
        <taxon>Cyclobacteriaceae</taxon>
    </lineage>
</organism>
<dbReference type="InterPro" id="IPR011040">
    <property type="entry name" value="Sialidase"/>
</dbReference>
<comment type="caution">
    <text evidence="2">The sequence shown here is derived from an EMBL/GenBank/DDBJ whole genome shotgun (WGS) entry which is preliminary data.</text>
</comment>
<dbReference type="EMBL" id="AQHR01000107">
    <property type="protein sequence ID" value="EON75392.1"/>
    <property type="molecule type" value="Genomic_DNA"/>
</dbReference>
<dbReference type="PANTHER" id="PTHR43752">
    <property type="entry name" value="BNR/ASP-BOX REPEAT FAMILY PROTEIN"/>
    <property type="match status" value="1"/>
</dbReference>
<reference evidence="2 3" key="1">
    <citation type="submission" date="2013-02" db="EMBL/GenBank/DDBJ databases">
        <title>A novel strain isolated from Lonar lake, Maharashtra, India.</title>
        <authorList>
            <person name="Singh A."/>
        </authorList>
    </citation>
    <scope>NUCLEOTIDE SEQUENCE [LARGE SCALE GENOMIC DNA]</scope>
    <source>
        <strain evidence="2 3">AK24</strain>
    </source>
</reference>
<accession>R7ZMT4</accession>
<feature type="domain" description="Sialidase" evidence="1">
    <location>
        <begin position="85"/>
        <end position="368"/>
    </location>
</feature>
<dbReference type="CDD" id="cd15482">
    <property type="entry name" value="Sialidase_non-viral"/>
    <property type="match status" value="1"/>
</dbReference>
<sequence length="387" mass="42532">MNNSFVSGLVAIALALQFSCASERQAGSESTVDREPNDITGRYFLPPLVTPGEQGYLHGALIYGMDNKPTPQVHASTIVETPSGLVTAFFAGTHEKHPDVGIRVSRLVDGQWTWPEEVANGVENDTLRYPCWNPVLFLPKEGPLMLFYKVGPSPMDWWGMLMTSEDDGKTWSSPVKLGEDPAVGHLLGPIKNKPVQLADGVIINPSSVEVVNGEDIKWTTHFEISRDNGRSWEVIGPINDGEEFDAIQASILTHQDGTLQILCRTRQGVISTSYSKDNGITWSRMTATSLPNPSSGTDAVTLSDGRHLLIYNHSTREGEEPKARNILNLALSSDGEEWVPVMTLENEPIRAGYAYPAIIQSSDGLVHITYTYNREGIKYVVIDPTKL</sequence>
<dbReference type="SUPFAM" id="SSF50939">
    <property type="entry name" value="Sialidases"/>
    <property type="match status" value="1"/>
</dbReference>
<dbReference type="Proteomes" id="UP000013909">
    <property type="component" value="Unassembled WGS sequence"/>
</dbReference>
<gene>
    <name evidence="2" type="ORF">ADIS_4096</name>
</gene>
<dbReference type="RefSeq" id="WP_010856223.1">
    <property type="nucleotide sequence ID" value="NZ_AQHR01000107.1"/>
</dbReference>
<evidence type="ECO:0000313" key="3">
    <source>
        <dbReference type="Proteomes" id="UP000013909"/>
    </source>
</evidence>
<protein>
    <recommendedName>
        <fullName evidence="1">Sialidase domain-containing protein</fullName>
    </recommendedName>
</protein>
<dbReference type="AlphaFoldDB" id="R7ZMT4"/>
<dbReference type="PATRIC" id="fig|1288963.3.peg.4092"/>
<dbReference type="PANTHER" id="PTHR43752:SF2">
    <property type="entry name" value="BNR_ASP-BOX REPEAT FAMILY PROTEIN"/>
    <property type="match status" value="1"/>
</dbReference>
<dbReference type="Gene3D" id="2.120.10.10">
    <property type="match status" value="1"/>
</dbReference>
<evidence type="ECO:0000313" key="2">
    <source>
        <dbReference type="EMBL" id="EON75392.1"/>
    </source>
</evidence>